<name>A0A4P6Q6J9_9ACTN</name>
<feature type="compositionally biased region" description="Pro residues" evidence="1">
    <location>
        <begin position="260"/>
        <end position="269"/>
    </location>
</feature>
<evidence type="ECO:0000313" key="2">
    <source>
        <dbReference type="EMBL" id="QBI54679.1"/>
    </source>
</evidence>
<dbReference type="EMBL" id="CP036455">
    <property type="protein sequence ID" value="QBI54679.1"/>
    <property type="molecule type" value="Genomic_DNA"/>
</dbReference>
<dbReference type="KEGG" id="strr:EKD16_14490"/>
<feature type="compositionally biased region" description="Low complexity" evidence="1">
    <location>
        <begin position="187"/>
        <end position="198"/>
    </location>
</feature>
<dbReference type="Proteomes" id="UP000292235">
    <property type="component" value="Chromosome"/>
</dbReference>
<feature type="compositionally biased region" description="Basic and acidic residues" evidence="1">
    <location>
        <begin position="319"/>
        <end position="330"/>
    </location>
</feature>
<dbReference type="AlphaFoldDB" id="A0A4P6Q6J9"/>
<feature type="region of interest" description="Disordered" evidence="1">
    <location>
        <begin position="245"/>
        <end position="330"/>
    </location>
</feature>
<feature type="region of interest" description="Disordered" evidence="1">
    <location>
        <begin position="147"/>
        <end position="204"/>
    </location>
</feature>
<feature type="compositionally biased region" description="Basic and acidic residues" evidence="1">
    <location>
        <begin position="296"/>
        <end position="305"/>
    </location>
</feature>
<reference evidence="2 3" key="1">
    <citation type="submission" date="2019-02" db="EMBL/GenBank/DDBJ databases">
        <authorList>
            <person name="Khodamoradi S."/>
            <person name="Hahnke R.L."/>
            <person name="Kaempfer P."/>
            <person name="Schumann P."/>
            <person name="Rohde M."/>
            <person name="Steinert M."/>
            <person name="Luzhetskyy A."/>
            <person name="Wink J."/>
            <person name="Ruckert C."/>
        </authorList>
    </citation>
    <scope>NUCLEOTIDE SEQUENCE [LARGE SCALE GENOMIC DNA]</scope>
    <source>
        <strain evidence="2 3">M2</strain>
    </source>
</reference>
<proteinExistence type="predicted"/>
<gene>
    <name evidence="2" type="ORF">EKD16_14490</name>
</gene>
<accession>A0A4P6Q6J9</accession>
<keyword evidence="3" id="KW-1185">Reference proteome</keyword>
<evidence type="ECO:0000313" key="3">
    <source>
        <dbReference type="Proteomes" id="UP000292235"/>
    </source>
</evidence>
<sequence length="330" mass="34904">MEPRLGPSIANLWSQEGVFRGHKFAIIAGWTGIGDLPAPVRRLGAAVVRPGPPRQEAARRGAVTGARTARRCAGSGPGGGLCPFCGRPRQAPWSRDARKVDVEAFSRHSVRLVCHRRRGAGADPPGTRALVGKTPLIISYRGIAGRGKHFGATPRPIPPHLRASRDPHPAARRPPTAPRRALADNRAAPPAQTTAAGAGDHRPTIPGPAPACVLAAPVGCPTGEHPTRWAQARPFAVLAAAFLQDHPSPGRPTRPHSRPEPPGAPPASTPPGNRGPSPRCRRRCPRRPPPPASTRTDARGPDHPRPSPPFSVRSPIHPADQHGRTADRLS</sequence>
<organism evidence="2 3">
    <name type="scientific">Streptomonospora litoralis</name>
    <dbReference type="NCBI Taxonomy" id="2498135"/>
    <lineage>
        <taxon>Bacteria</taxon>
        <taxon>Bacillati</taxon>
        <taxon>Actinomycetota</taxon>
        <taxon>Actinomycetes</taxon>
        <taxon>Streptosporangiales</taxon>
        <taxon>Nocardiopsidaceae</taxon>
        <taxon>Streptomonospora</taxon>
    </lineage>
</organism>
<protein>
    <submittedName>
        <fullName evidence="2">Uncharacterized protein</fullName>
    </submittedName>
</protein>
<evidence type="ECO:0000256" key="1">
    <source>
        <dbReference type="SAM" id="MobiDB-lite"/>
    </source>
</evidence>